<comment type="subcellular location">
    <subcellularLocation>
        <location evidence="1 5">Bacterial flagellum basal body</location>
    </subcellularLocation>
</comment>
<evidence type="ECO:0000313" key="10">
    <source>
        <dbReference type="EMBL" id="MTW12010.1"/>
    </source>
</evidence>
<dbReference type="Pfam" id="PF00460">
    <property type="entry name" value="Flg_bb_rod"/>
    <property type="match status" value="1"/>
</dbReference>
<evidence type="ECO:0000256" key="4">
    <source>
        <dbReference type="ARBA" id="ARBA00023143"/>
    </source>
</evidence>
<gene>
    <name evidence="10" type="ORF">GM658_15500</name>
</gene>
<dbReference type="Proteomes" id="UP000472320">
    <property type="component" value="Unassembled WGS sequence"/>
</dbReference>
<dbReference type="RefSeq" id="WP_155454960.1">
    <property type="nucleotide sequence ID" value="NZ_WNKX01000011.1"/>
</dbReference>
<evidence type="ECO:0000256" key="5">
    <source>
        <dbReference type="RuleBase" id="RU362116"/>
    </source>
</evidence>
<evidence type="ECO:0000256" key="2">
    <source>
        <dbReference type="ARBA" id="ARBA00009677"/>
    </source>
</evidence>
<feature type="domain" description="Flagellar basal-body/hook protein C-terminal" evidence="7">
    <location>
        <begin position="372"/>
        <end position="413"/>
    </location>
</feature>
<dbReference type="Pfam" id="PF06429">
    <property type="entry name" value="Flg_bbr_C"/>
    <property type="match status" value="1"/>
</dbReference>
<feature type="domain" description="Flagellar hook protein FlgE D2" evidence="8">
    <location>
        <begin position="180"/>
        <end position="296"/>
    </location>
</feature>
<dbReference type="InterPro" id="IPR020013">
    <property type="entry name" value="Flagellar_FlgE/F/G"/>
</dbReference>
<dbReference type="GO" id="GO:0071978">
    <property type="term" value="P:bacterial-type flagellum-dependent swarming motility"/>
    <property type="evidence" value="ECO:0007669"/>
    <property type="project" value="TreeGrafter"/>
</dbReference>
<evidence type="ECO:0000259" key="6">
    <source>
        <dbReference type="Pfam" id="PF00460"/>
    </source>
</evidence>
<dbReference type="InterPro" id="IPR011491">
    <property type="entry name" value="FlgE_D2"/>
</dbReference>
<protein>
    <recommendedName>
        <fullName evidence="3 5">Flagellar hook protein FlgE</fullName>
    </recommendedName>
</protein>
<dbReference type="PANTHER" id="PTHR30435:SF1">
    <property type="entry name" value="FLAGELLAR HOOK PROTEIN FLGE"/>
    <property type="match status" value="1"/>
</dbReference>
<comment type="caution">
    <text evidence="10">The sequence shown here is derived from an EMBL/GenBank/DDBJ whole genome shotgun (WGS) entry which is preliminary data.</text>
</comment>
<feature type="domain" description="Flagellar hook protein FlgE/F/G-like D1" evidence="9">
    <location>
        <begin position="77"/>
        <end position="140"/>
    </location>
</feature>
<dbReference type="Pfam" id="PF07559">
    <property type="entry name" value="FlgE_D2"/>
    <property type="match status" value="1"/>
</dbReference>
<dbReference type="InterPro" id="IPR010930">
    <property type="entry name" value="Flg_bb/hook_C_dom"/>
</dbReference>
<keyword evidence="4 5" id="KW-0975">Bacterial flagellum</keyword>
<keyword evidence="10" id="KW-0282">Flagellum</keyword>
<reference evidence="10 11" key="1">
    <citation type="submission" date="2019-11" db="EMBL/GenBank/DDBJ databases">
        <title>Type strains purchased from KCTC, JCM and DSMZ.</title>
        <authorList>
            <person name="Lu H."/>
        </authorList>
    </citation>
    <scope>NUCLEOTIDE SEQUENCE [LARGE SCALE GENOMIC DNA]</scope>
    <source>
        <strain evidence="10 11">JCM 31587</strain>
    </source>
</reference>
<dbReference type="GO" id="GO:0009424">
    <property type="term" value="C:bacterial-type flagellum hook"/>
    <property type="evidence" value="ECO:0007669"/>
    <property type="project" value="TreeGrafter"/>
</dbReference>
<evidence type="ECO:0000256" key="1">
    <source>
        <dbReference type="ARBA" id="ARBA00004117"/>
    </source>
</evidence>
<evidence type="ECO:0000313" key="11">
    <source>
        <dbReference type="Proteomes" id="UP000472320"/>
    </source>
</evidence>
<dbReference type="EMBL" id="WNKX01000011">
    <property type="protein sequence ID" value="MTW12010.1"/>
    <property type="molecule type" value="Genomic_DNA"/>
</dbReference>
<dbReference type="OrthoDB" id="8578401at2"/>
<evidence type="ECO:0000256" key="3">
    <source>
        <dbReference type="ARBA" id="ARBA00019015"/>
    </source>
</evidence>
<dbReference type="AlphaFoldDB" id="A0A6L6QIR6"/>
<keyword evidence="10" id="KW-0966">Cell projection</keyword>
<name>A0A6L6QIR6_9BURK</name>
<comment type="similarity">
    <text evidence="2 5">Belongs to the flagella basal body rod proteins family.</text>
</comment>
<proteinExistence type="inferred from homology"/>
<dbReference type="Gene3D" id="2.60.98.20">
    <property type="entry name" value="Flagellar hook protein FlgE"/>
    <property type="match status" value="1"/>
</dbReference>
<dbReference type="SUPFAM" id="SSF117143">
    <property type="entry name" value="Flagellar hook protein flgE"/>
    <property type="match status" value="1"/>
</dbReference>
<dbReference type="InterPro" id="IPR037925">
    <property type="entry name" value="FlgE/F/G-like"/>
</dbReference>
<keyword evidence="10" id="KW-0969">Cilium</keyword>
<organism evidence="10 11">
    <name type="scientific">Massilia eburnea</name>
    <dbReference type="NCBI Taxonomy" id="1776165"/>
    <lineage>
        <taxon>Bacteria</taxon>
        <taxon>Pseudomonadati</taxon>
        <taxon>Pseudomonadota</taxon>
        <taxon>Betaproteobacteria</taxon>
        <taxon>Burkholderiales</taxon>
        <taxon>Oxalobacteraceae</taxon>
        <taxon>Telluria group</taxon>
        <taxon>Massilia</taxon>
    </lineage>
</organism>
<comment type="function">
    <text evidence="5">A flexible structure which links the flagellar filament to the drive apparatus in the basal body.</text>
</comment>
<accession>A0A6L6QIR6</accession>
<dbReference type="InterPro" id="IPR053967">
    <property type="entry name" value="LlgE_F_G-like_D1"/>
</dbReference>
<dbReference type="Pfam" id="PF22692">
    <property type="entry name" value="LlgE_F_G_D1"/>
    <property type="match status" value="1"/>
</dbReference>
<evidence type="ECO:0000259" key="7">
    <source>
        <dbReference type="Pfam" id="PF06429"/>
    </source>
</evidence>
<dbReference type="InterPro" id="IPR037058">
    <property type="entry name" value="Falgellar_hook_FlgE_sf"/>
</dbReference>
<dbReference type="NCBIfam" id="TIGR03506">
    <property type="entry name" value="FlgEFG_subfam"/>
    <property type="match status" value="1"/>
</dbReference>
<dbReference type="GO" id="GO:0005829">
    <property type="term" value="C:cytosol"/>
    <property type="evidence" value="ECO:0007669"/>
    <property type="project" value="TreeGrafter"/>
</dbReference>
<sequence length="415" mass="43032">MSFDIALSGIQAINEQLGTISNNIANAGTFGFKSSRANFASLHAGAQPTGVHVESLTQSIGLNGGIQATNRSLDALINGRGFFVAKDSTGQTSYTRVGIFNKDATDYIVNSAGARVQGFQLTPPSMVAGPMGDIKVPTNLLAAKATSKLDFVANLSADWTVPTGNITTKLPDATVTPPVVPDANMYNMSKVTVVHDSLGVEHTVTQYFVKDPAALTVKVYSAVDGTDLGAAGGSPYTLTFDANGQLDTAANGGANYVHNLTFSPSPAAAMSVSLDYTGTTFQKGESTTSTNAADGYASGSYVGVDLDPQGNVVAKYSNGEKQAVGRLAIATFPDEDALTPVNETSWTSNVQSGNPNLSEAGQGVAGSLTVASLETSNVDITAELVSLMTSQRNYQANSKVITAENQMLQSLMQAL</sequence>
<dbReference type="GO" id="GO:0009425">
    <property type="term" value="C:bacterial-type flagellum basal body"/>
    <property type="evidence" value="ECO:0007669"/>
    <property type="project" value="UniProtKB-SubCell"/>
</dbReference>
<evidence type="ECO:0000259" key="9">
    <source>
        <dbReference type="Pfam" id="PF22692"/>
    </source>
</evidence>
<evidence type="ECO:0000259" key="8">
    <source>
        <dbReference type="Pfam" id="PF07559"/>
    </source>
</evidence>
<keyword evidence="11" id="KW-1185">Reference proteome</keyword>
<dbReference type="PANTHER" id="PTHR30435">
    <property type="entry name" value="FLAGELLAR PROTEIN"/>
    <property type="match status" value="1"/>
</dbReference>
<feature type="domain" description="Flagellar basal body rod protein N-terminal" evidence="6">
    <location>
        <begin position="4"/>
        <end position="33"/>
    </location>
</feature>
<dbReference type="InterPro" id="IPR001444">
    <property type="entry name" value="Flag_bb_rod_N"/>
</dbReference>